<dbReference type="OrthoDB" id="42729at2157"/>
<dbReference type="AlphaFoldDB" id="A0A0U3H583"/>
<dbReference type="GO" id="GO:0051607">
    <property type="term" value="P:defense response to virus"/>
    <property type="evidence" value="ECO:0007669"/>
    <property type="project" value="UniProtKB-KW"/>
</dbReference>
<organism evidence="8 9">
    <name type="scientific">Sulfolobus acidocaldarius</name>
    <dbReference type="NCBI Taxonomy" id="2285"/>
    <lineage>
        <taxon>Archaea</taxon>
        <taxon>Thermoproteota</taxon>
        <taxon>Thermoprotei</taxon>
        <taxon>Sulfolobales</taxon>
        <taxon>Sulfolobaceae</taxon>
        <taxon>Sulfolobus</taxon>
    </lineage>
</organism>
<dbReference type="Pfam" id="PF10040">
    <property type="entry name" value="CRISPR_Cas6"/>
    <property type="match status" value="1"/>
</dbReference>
<reference evidence="9 10" key="1">
    <citation type="submission" date="2015-12" db="EMBL/GenBank/DDBJ databases">
        <title>A stable core within a dynamic pangenome in Sulfolobus acidocaldarius.</title>
        <authorList>
            <person name="Anderson R."/>
            <person name="Kouris A."/>
            <person name="Seward C."/>
            <person name="Campbell K."/>
            <person name="Whitaker R."/>
        </authorList>
    </citation>
    <scope>NUCLEOTIDE SEQUENCE [LARGE SCALE GENOMIC DNA]</scope>
    <source>
        <strain evidence="7 10">GG12-C01-09</strain>
        <strain evidence="8 9">NG05B_CO5_07</strain>
    </source>
</reference>
<sequence>MSYTIIVIFYTSFEITTDHDIILPPFTSKLSRLILVKLSDTYSKLQYQNTSYKPLRVTVIKDPEGRPVYARGRGKSIINGNQSYSFTFSFQDENIFREIMEKVQTTVEAWNTKFQVNLKDIKVVDQTESLRSESKLYRMEFLTPTLLQPIRPNLKRKDNRFVLFPYVPILLFSIVKHWNQNMDQKIHGVTGLKTLYYMREVDYRLRPVTTYYDGKPVRGFTGWTVFELRSKRNSKITRNVQKLLEYANYFGVGKSRAIGFGEVNVKVIDE</sequence>
<gene>
    <name evidence="7" type="ORF">ATY89_08030</name>
    <name evidence="8" type="ORF">ATZ20_11050</name>
</gene>
<evidence type="ECO:0000313" key="8">
    <source>
        <dbReference type="EMBL" id="ALU32630.1"/>
    </source>
</evidence>
<dbReference type="EMBL" id="CP013694">
    <property type="protein sequence ID" value="ALU29890.1"/>
    <property type="molecule type" value="Genomic_DNA"/>
</dbReference>
<dbReference type="Proteomes" id="UP000060043">
    <property type="component" value="Chromosome"/>
</dbReference>
<protein>
    <submittedName>
        <fullName evidence="8">CRISPR-associated protein Cas6</fullName>
    </submittedName>
</protein>
<dbReference type="InterPro" id="IPR010156">
    <property type="entry name" value="CRISPR-assoc_prot_Cas6"/>
</dbReference>
<dbReference type="InterPro" id="IPR041165">
    <property type="entry name" value="Cas6_N_arch"/>
</dbReference>
<proteinExistence type="predicted"/>
<dbReference type="GO" id="GO:0016788">
    <property type="term" value="F:hydrolase activity, acting on ester bonds"/>
    <property type="evidence" value="ECO:0007669"/>
    <property type="project" value="InterPro"/>
</dbReference>
<name>A0A0U3H583_9CREN</name>
<accession>A0A0U3H583</accession>
<evidence type="ECO:0000256" key="2">
    <source>
        <dbReference type="ARBA" id="ARBA00022759"/>
    </source>
</evidence>
<dbReference type="Gene3D" id="2.40.30.310">
    <property type="match status" value="1"/>
</dbReference>
<dbReference type="InterPro" id="IPR019267">
    <property type="entry name" value="CRISPR-assoc_Cas6_C"/>
</dbReference>
<evidence type="ECO:0000259" key="6">
    <source>
        <dbReference type="Pfam" id="PF17952"/>
    </source>
</evidence>
<keyword evidence="4" id="KW-0051">Antiviral defense</keyword>
<feature type="domain" description="CRISPR-associated protein Cas6 C-terminal" evidence="5">
    <location>
        <begin position="139"/>
        <end position="263"/>
    </location>
</feature>
<dbReference type="Gene3D" id="3.30.70.1900">
    <property type="match status" value="1"/>
</dbReference>
<evidence type="ECO:0000259" key="5">
    <source>
        <dbReference type="Pfam" id="PF10040"/>
    </source>
</evidence>
<dbReference type="GO" id="GO:0004519">
    <property type="term" value="F:endonuclease activity"/>
    <property type="evidence" value="ECO:0007669"/>
    <property type="project" value="UniProtKB-KW"/>
</dbReference>
<evidence type="ECO:0000313" key="7">
    <source>
        <dbReference type="EMBL" id="ALU29890.1"/>
    </source>
</evidence>
<evidence type="ECO:0000256" key="3">
    <source>
        <dbReference type="ARBA" id="ARBA00022801"/>
    </source>
</evidence>
<evidence type="ECO:0000313" key="10">
    <source>
        <dbReference type="Proteomes" id="UP000065473"/>
    </source>
</evidence>
<dbReference type="OMA" id="FREVDYN"/>
<keyword evidence="3" id="KW-0378">Hydrolase</keyword>
<keyword evidence="1" id="KW-0540">Nuclease</keyword>
<dbReference type="Pfam" id="PF17952">
    <property type="entry name" value="Cas6_N"/>
    <property type="match status" value="1"/>
</dbReference>
<keyword evidence="2" id="KW-0255">Endonuclease</keyword>
<dbReference type="NCBIfam" id="TIGR01877">
    <property type="entry name" value="cas_cas6"/>
    <property type="match status" value="1"/>
</dbReference>
<dbReference type="EMBL" id="CP013695">
    <property type="protein sequence ID" value="ALU32630.1"/>
    <property type="molecule type" value="Genomic_DNA"/>
</dbReference>
<evidence type="ECO:0000256" key="4">
    <source>
        <dbReference type="ARBA" id="ARBA00023118"/>
    </source>
</evidence>
<feature type="domain" description="Cas6 N-terminal" evidence="6">
    <location>
        <begin position="9"/>
        <end position="124"/>
    </location>
</feature>
<dbReference type="Proteomes" id="UP000065473">
    <property type="component" value="Chromosome"/>
</dbReference>
<evidence type="ECO:0000256" key="1">
    <source>
        <dbReference type="ARBA" id="ARBA00022722"/>
    </source>
</evidence>
<evidence type="ECO:0000313" key="9">
    <source>
        <dbReference type="Proteomes" id="UP000060043"/>
    </source>
</evidence>